<evidence type="ECO:0000256" key="1">
    <source>
        <dbReference type="SAM" id="MobiDB-lite"/>
    </source>
</evidence>
<evidence type="ECO:0000313" key="3">
    <source>
        <dbReference type="Proteomes" id="UP001341840"/>
    </source>
</evidence>
<evidence type="ECO:0008006" key="4">
    <source>
        <dbReference type="Google" id="ProtNLM"/>
    </source>
</evidence>
<proteinExistence type="predicted"/>
<accession>A0ABU6VYW2</accession>
<evidence type="ECO:0000313" key="2">
    <source>
        <dbReference type="EMBL" id="MED6177620.1"/>
    </source>
</evidence>
<name>A0ABU6VYW2_9FABA</name>
<reference evidence="2 3" key="1">
    <citation type="journal article" date="2023" name="Plants (Basel)">
        <title>Bridging the Gap: Combining Genomics and Transcriptomics Approaches to Understand Stylosanthes scabra, an Orphan Legume from the Brazilian Caatinga.</title>
        <authorList>
            <person name="Ferreira-Neto J.R.C."/>
            <person name="da Silva M.D."/>
            <person name="Binneck E."/>
            <person name="de Melo N.F."/>
            <person name="da Silva R.H."/>
            <person name="de Melo A.L.T.M."/>
            <person name="Pandolfi V."/>
            <person name="Bustamante F.O."/>
            <person name="Brasileiro-Vidal A.C."/>
            <person name="Benko-Iseppon A.M."/>
        </authorList>
    </citation>
    <scope>NUCLEOTIDE SEQUENCE [LARGE SCALE GENOMIC DNA]</scope>
    <source>
        <tissue evidence="2">Leaves</tissue>
    </source>
</reference>
<dbReference type="Proteomes" id="UP001341840">
    <property type="component" value="Unassembled WGS sequence"/>
</dbReference>
<protein>
    <recommendedName>
        <fullName evidence="4">DUF4283 domain-containing protein</fullName>
    </recommendedName>
</protein>
<feature type="compositionally biased region" description="Basic and acidic residues" evidence="1">
    <location>
        <begin position="140"/>
        <end position="155"/>
    </location>
</feature>
<dbReference type="EMBL" id="JASCZI010153758">
    <property type="protein sequence ID" value="MED6177620.1"/>
    <property type="molecule type" value="Genomic_DNA"/>
</dbReference>
<comment type="caution">
    <text evidence="2">The sequence shown here is derived from an EMBL/GenBank/DDBJ whole genome shotgun (WGS) entry which is preliminary data.</text>
</comment>
<feature type="region of interest" description="Disordered" evidence="1">
    <location>
        <begin position="122"/>
        <end position="155"/>
    </location>
</feature>
<gene>
    <name evidence="2" type="ORF">PIB30_099849</name>
</gene>
<keyword evidence="3" id="KW-1185">Reference proteome</keyword>
<organism evidence="2 3">
    <name type="scientific">Stylosanthes scabra</name>
    <dbReference type="NCBI Taxonomy" id="79078"/>
    <lineage>
        <taxon>Eukaryota</taxon>
        <taxon>Viridiplantae</taxon>
        <taxon>Streptophyta</taxon>
        <taxon>Embryophyta</taxon>
        <taxon>Tracheophyta</taxon>
        <taxon>Spermatophyta</taxon>
        <taxon>Magnoliopsida</taxon>
        <taxon>eudicotyledons</taxon>
        <taxon>Gunneridae</taxon>
        <taxon>Pentapetalae</taxon>
        <taxon>rosids</taxon>
        <taxon>fabids</taxon>
        <taxon>Fabales</taxon>
        <taxon>Fabaceae</taxon>
        <taxon>Papilionoideae</taxon>
        <taxon>50 kb inversion clade</taxon>
        <taxon>dalbergioids sensu lato</taxon>
        <taxon>Dalbergieae</taxon>
        <taxon>Pterocarpus clade</taxon>
        <taxon>Stylosanthes</taxon>
    </lineage>
</organism>
<sequence>MELSLIAPFMMNHFVEHEKIWIEAHGLPAHAWNEANIRKVGEVWGRVIRIEEQDDCHIDSFMVLVESNYGPYVQSWMDVMVDGREYRMFVKEQPYYTKSLETMCNQSEMKVNNKVTLEVMEEREPETVAETPPELYQRQDNGKNNEENETSKVRKEGEVKTIGILMLQTTYQGVGADRENVVT</sequence>